<keyword evidence="2" id="KW-0805">Transcription regulation</keyword>
<evidence type="ECO:0000256" key="4">
    <source>
        <dbReference type="ARBA" id="ARBA00023163"/>
    </source>
</evidence>
<dbReference type="Gene3D" id="1.10.30.10">
    <property type="entry name" value="High mobility group box domain"/>
    <property type="match status" value="1"/>
</dbReference>
<feature type="compositionally biased region" description="Low complexity" evidence="7">
    <location>
        <begin position="209"/>
        <end position="218"/>
    </location>
</feature>
<keyword evidence="3 6" id="KW-0238">DNA-binding</keyword>
<gene>
    <name evidence="9" type="ORF">RDWZM_005895</name>
</gene>
<evidence type="ECO:0000313" key="9">
    <source>
        <dbReference type="EMBL" id="KAJ6220083.1"/>
    </source>
</evidence>
<evidence type="ECO:0000256" key="6">
    <source>
        <dbReference type="PROSITE-ProRule" id="PRU00267"/>
    </source>
</evidence>
<dbReference type="InterPro" id="IPR050917">
    <property type="entry name" value="SOX_TF"/>
</dbReference>
<dbReference type="GO" id="GO:0000981">
    <property type="term" value="F:DNA-binding transcription factor activity, RNA polymerase II-specific"/>
    <property type="evidence" value="ECO:0007669"/>
    <property type="project" value="TreeGrafter"/>
</dbReference>
<organism evidence="9 10">
    <name type="scientific">Blomia tropicalis</name>
    <name type="common">Mite</name>
    <dbReference type="NCBI Taxonomy" id="40697"/>
    <lineage>
        <taxon>Eukaryota</taxon>
        <taxon>Metazoa</taxon>
        <taxon>Ecdysozoa</taxon>
        <taxon>Arthropoda</taxon>
        <taxon>Chelicerata</taxon>
        <taxon>Arachnida</taxon>
        <taxon>Acari</taxon>
        <taxon>Acariformes</taxon>
        <taxon>Sarcoptiformes</taxon>
        <taxon>Astigmata</taxon>
        <taxon>Glycyphagoidea</taxon>
        <taxon>Echimyopodidae</taxon>
        <taxon>Blomia</taxon>
    </lineage>
</organism>
<dbReference type="PANTHER" id="PTHR45803">
    <property type="entry name" value="SOX100B"/>
    <property type="match status" value="1"/>
</dbReference>
<dbReference type="OMA" id="NTNWSRF"/>
<dbReference type="GO" id="GO:0000978">
    <property type="term" value="F:RNA polymerase II cis-regulatory region sequence-specific DNA binding"/>
    <property type="evidence" value="ECO:0007669"/>
    <property type="project" value="TreeGrafter"/>
</dbReference>
<feature type="compositionally biased region" description="Polar residues" evidence="7">
    <location>
        <begin position="168"/>
        <end position="197"/>
    </location>
</feature>
<keyword evidence="4" id="KW-0804">Transcription</keyword>
<sequence length="472" mass="51756">MSAPTSKYSISLAVASGIGKNHTATLLNDDSNPEISAAVSKVLQNYNWSLVPKTTKLAPTTKQVLHVKRPMNAFMVWAQAARRKLSEQYPHLHNAELSKTLGNLWRELDDKTKQPFVLEAERLRCQHKKDHPEYKYQPRRRKLSKPSSEGKSCKRQTTASSTATCSSEENGANSCNESIGSPQSETTAKGSVSSGYMPSSSPPTPPTTPQQQQQQQQQMSRMNQNRHHHHNSHSHHPTTHSVNPSNLVKSEFSSLFANARMADQCKDANLPISLSSPNHIGAGCDSHHGSNHFTEPNTNWSRFMESHTFYSSDPLSTTTTSATTNSTGLMSEPSNLLTNNGMIGNQYVNSSPFINNIPYTTPHMSNTNWSRFVDGHGYGHYPESTYTGPAMSNTFHEYYKRTNVAAAAAVASGTGVGNNVQNAFEPTDLAPSLWSPHNSAANYCAKGPFETTPNALISSNYPMIPSSESNLS</sequence>
<name>A0A9Q0M4W2_BLOTA</name>
<evidence type="ECO:0000256" key="1">
    <source>
        <dbReference type="ARBA" id="ARBA00004123"/>
    </source>
</evidence>
<evidence type="ECO:0000313" key="10">
    <source>
        <dbReference type="Proteomes" id="UP001142055"/>
    </source>
</evidence>
<dbReference type="AlphaFoldDB" id="A0A9Q0M4W2"/>
<reference evidence="9" key="1">
    <citation type="submission" date="2022-12" db="EMBL/GenBank/DDBJ databases">
        <title>Genome assemblies of Blomia tropicalis.</title>
        <authorList>
            <person name="Cui Y."/>
        </authorList>
    </citation>
    <scope>NUCLEOTIDE SEQUENCE</scope>
    <source>
        <tissue evidence="9">Adult mites</tissue>
    </source>
</reference>
<dbReference type="Pfam" id="PF00505">
    <property type="entry name" value="HMG_box"/>
    <property type="match status" value="1"/>
</dbReference>
<feature type="compositionally biased region" description="Basic residues" evidence="7">
    <location>
        <begin position="224"/>
        <end position="238"/>
    </location>
</feature>
<feature type="compositionally biased region" description="Low complexity" evidence="7">
    <location>
        <begin position="157"/>
        <end position="167"/>
    </location>
</feature>
<feature type="domain" description="HMG box" evidence="8">
    <location>
        <begin position="67"/>
        <end position="135"/>
    </location>
</feature>
<dbReference type="FunFam" id="1.10.30.10:FF:000004">
    <property type="entry name" value="Transcription factor SOX-10"/>
    <property type="match status" value="1"/>
</dbReference>
<proteinExistence type="predicted"/>
<dbReference type="GO" id="GO:0005634">
    <property type="term" value="C:nucleus"/>
    <property type="evidence" value="ECO:0007669"/>
    <property type="project" value="UniProtKB-SubCell"/>
</dbReference>
<dbReference type="EMBL" id="JAPWDV010000002">
    <property type="protein sequence ID" value="KAJ6220083.1"/>
    <property type="molecule type" value="Genomic_DNA"/>
</dbReference>
<keyword evidence="10" id="KW-1185">Reference proteome</keyword>
<feature type="region of interest" description="Disordered" evidence="7">
    <location>
        <begin position="129"/>
        <end position="245"/>
    </location>
</feature>
<evidence type="ECO:0000256" key="2">
    <source>
        <dbReference type="ARBA" id="ARBA00023015"/>
    </source>
</evidence>
<dbReference type="SUPFAM" id="SSF47095">
    <property type="entry name" value="HMG-box"/>
    <property type="match status" value="1"/>
</dbReference>
<dbReference type="SMART" id="SM00398">
    <property type="entry name" value="HMG"/>
    <property type="match status" value="1"/>
</dbReference>
<dbReference type="Proteomes" id="UP001142055">
    <property type="component" value="Chromosome 2"/>
</dbReference>
<feature type="DNA-binding region" description="HMG box" evidence="6">
    <location>
        <begin position="67"/>
        <end position="135"/>
    </location>
</feature>
<evidence type="ECO:0000256" key="7">
    <source>
        <dbReference type="SAM" id="MobiDB-lite"/>
    </source>
</evidence>
<comment type="subcellular location">
    <subcellularLocation>
        <location evidence="1">Nucleus</location>
    </subcellularLocation>
</comment>
<dbReference type="InterPro" id="IPR036910">
    <property type="entry name" value="HMG_box_dom_sf"/>
</dbReference>
<dbReference type="PANTHER" id="PTHR45803:SF5">
    <property type="entry name" value="SOX100B"/>
    <property type="match status" value="1"/>
</dbReference>
<accession>A0A9Q0M4W2</accession>
<evidence type="ECO:0000259" key="8">
    <source>
        <dbReference type="PROSITE" id="PS50118"/>
    </source>
</evidence>
<dbReference type="InterPro" id="IPR009071">
    <property type="entry name" value="HMG_box_dom"/>
</dbReference>
<feature type="region of interest" description="Disordered" evidence="7">
    <location>
        <begin position="313"/>
        <end position="333"/>
    </location>
</feature>
<protein>
    <recommendedName>
        <fullName evidence="8">HMG box domain-containing protein</fullName>
    </recommendedName>
</protein>
<comment type="caution">
    <text evidence="9">The sequence shown here is derived from an EMBL/GenBank/DDBJ whole genome shotgun (WGS) entry which is preliminary data.</text>
</comment>
<evidence type="ECO:0000256" key="3">
    <source>
        <dbReference type="ARBA" id="ARBA00023125"/>
    </source>
</evidence>
<dbReference type="PROSITE" id="PS50118">
    <property type="entry name" value="HMG_BOX_2"/>
    <property type="match status" value="1"/>
</dbReference>
<evidence type="ECO:0000256" key="5">
    <source>
        <dbReference type="ARBA" id="ARBA00023242"/>
    </source>
</evidence>
<dbReference type="CDD" id="cd22031">
    <property type="entry name" value="HMG-box_SoxE"/>
    <property type="match status" value="1"/>
</dbReference>
<feature type="compositionally biased region" description="Low complexity" evidence="7">
    <location>
        <begin position="313"/>
        <end position="327"/>
    </location>
</feature>
<keyword evidence="5 6" id="KW-0539">Nucleus</keyword>